<comment type="caution">
    <text evidence="2">The sequence shown here is derived from an EMBL/GenBank/DDBJ whole genome shotgun (WGS) entry which is preliminary data.</text>
</comment>
<sequence>MSDQIIFPTIAPLANATNPPVVDQAAAVLANMSLDNTDTNASDTDTDSTGSVPDLVPATDSDNNTSVNGDIVQIHQSTPVVAIDARAVNGINNPTQSMEVNPIVHHGPFASGHQVGGYRDFGVQTSGPSSPNWRAPPYLAHRAFRDVSHHPAFPQGSPVGNSFRRGGAPYHVHGGRLLNVEVINDLILRLQRVECALQGLADSTEQQYWFPRHF</sequence>
<reference evidence="2" key="1">
    <citation type="submission" date="2020-05" db="EMBL/GenBank/DDBJ databases">
        <title>Mycena genomes resolve the evolution of fungal bioluminescence.</title>
        <authorList>
            <person name="Tsai I.J."/>
        </authorList>
    </citation>
    <scope>NUCLEOTIDE SEQUENCE</scope>
    <source>
        <strain evidence="2">CCC161011</strain>
    </source>
</reference>
<evidence type="ECO:0000313" key="3">
    <source>
        <dbReference type="Proteomes" id="UP000620124"/>
    </source>
</evidence>
<accession>A0A8H7DAD8</accession>
<proteinExistence type="predicted"/>
<feature type="region of interest" description="Disordered" evidence="1">
    <location>
        <begin position="38"/>
        <end position="66"/>
    </location>
</feature>
<name>A0A8H7DAD8_9AGAR</name>
<gene>
    <name evidence="2" type="ORF">MVEN_00137500</name>
</gene>
<feature type="compositionally biased region" description="Low complexity" evidence="1">
    <location>
        <begin position="38"/>
        <end position="49"/>
    </location>
</feature>
<protein>
    <submittedName>
        <fullName evidence="2">Uncharacterized protein</fullName>
    </submittedName>
</protein>
<evidence type="ECO:0000313" key="2">
    <source>
        <dbReference type="EMBL" id="KAF7368184.1"/>
    </source>
</evidence>
<dbReference type="EMBL" id="JACAZI010000002">
    <property type="protein sequence ID" value="KAF7368184.1"/>
    <property type="molecule type" value="Genomic_DNA"/>
</dbReference>
<evidence type="ECO:0000256" key="1">
    <source>
        <dbReference type="SAM" id="MobiDB-lite"/>
    </source>
</evidence>
<dbReference type="Proteomes" id="UP000620124">
    <property type="component" value="Unassembled WGS sequence"/>
</dbReference>
<dbReference type="AlphaFoldDB" id="A0A8H7DAD8"/>
<keyword evidence="3" id="KW-1185">Reference proteome</keyword>
<dbReference type="OrthoDB" id="3031976at2759"/>
<organism evidence="2 3">
    <name type="scientific">Mycena venus</name>
    <dbReference type="NCBI Taxonomy" id="2733690"/>
    <lineage>
        <taxon>Eukaryota</taxon>
        <taxon>Fungi</taxon>
        <taxon>Dikarya</taxon>
        <taxon>Basidiomycota</taxon>
        <taxon>Agaricomycotina</taxon>
        <taxon>Agaricomycetes</taxon>
        <taxon>Agaricomycetidae</taxon>
        <taxon>Agaricales</taxon>
        <taxon>Marasmiineae</taxon>
        <taxon>Mycenaceae</taxon>
        <taxon>Mycena</taxon>
    </lineage>
</organism>